<dbReference type="InterPro" id="IPR037257">
    <property type="entry name" value="T2SS_E_N_sf"/>
</dbReference>
<keyword evidence="3" id="KW-0067">ATP-binding</keyword>
<dbReference type="FunFam" id="3.40.50.300:FF:000398">
    <property type="entry name" value="Type IV pilus assembly ATPase PilB"/>
    <property type="match status" value="1"/>
</dbReference>
<dbReference type="Gene3D" id="3.40.50.300">
    <property type="entry name" value="P-loop containing nucleotide triphosphate hydrolases"/>
    <property type="match status" value="1"/>
</dbReference>
<dbReference type="EMBL" id="MEZY01000013">
    <property type="protein sequence ID" value="OGD65364.1"/>
    <property type="molecule type" value="Genomic_DNA"/>
</dbReference>
<dbReference type="Pfam" id="PF00437">
    <property type="entry name" value="T2SSE"/>
    <property type="match status" value="1"/>
</dbReference>
<feature type="compositionally biased region" description="Basic and acidic residues" evidence="4">
    <location>
        <begin position="168"/>
        <end position="179"/>
    </location>
</feature>
<keyword evidence="2" id="KW-0547">Nucleotide-binding</keyword>
<evidence type="ECO:0000259" key="5">
    <source>
        <dbReference type="PROSITE" id="PS00662"/>
    </source>
</evidence>
<evidence type="ECO:0000256" key="2">
    <source>
        <dbReference type="ARBA" id="ARBA00022741"/>
    </source>
</evidence>
<evidence type="ECO:0000256" key="1">
    <source>
        <dbReference type="ARBA" id="ARBA00006611"/>
    </source>
</evidence>
<dbReference type="InterPro" id="IPR027417">
    <property type="entry name" value="P-loop_NTPase"/>
</dbReference>
<protein>
    <recommendedName>
        <fullName evidence="5">Bacterial type II secretion system protein E domain-containing protein</fullName>
    </recommendedName>
</protein>
<dbReference type="Gene3D" id="3.30.300.160">
    <property type="entry name" value="Type II secretion system, protein E, N-terminal domain"/>
    <property type="match status" value="1"/>
</dbReference>
<feature type="domain" description="Bacterial type II secretion system protein E" evidence="5">
    <location>
        <begin position="390"/>
        <end position="404"/>
    </location>
</feature>
<sequence>MFAAESFRNQTPPKPGQSVGAQKIDQIKNELDKGADELKNEKEALPAIDIKKEPATPTVMAQDGAKITYQDLQKTTVPKELLSRIPENIARRFQAVPVDEAEGRVTVAMVDPQDIESKETLKRLLGDNIHIVLATESDINHVLSQYQGLESEVNSAIQSAEDAEDDERDKGKEKKDAKAGMEIPTDDAPAARIVNSLLKRAIRDKASDIHIEPTEGKVEVRFRVDGILRLKVELPRDIQASVTSRIKILSNLKIDEQRVPQDGRFNMTVDQRRVDFRVSTMPVANGEKIVMRILDKESGVLTIEQLGVEGSGLKILEESIKISHGMILVTGPTGSGKSTSLYAMISKIYSEGINIVTLEDPIEYQIKGINQSQVNSEIGYTFANGLRSILRQDPDVVMIGEIRDKETAEMAVHAALTGHVVFSTLHTNDAAGAIPRMIDMGVEPFLLSSSLNVIIAQRLVRKLCTGCKEETKLTEPEMKIIKDEIEKMPEAEKAETTKSDMKFWKGKGCKDCDNSGYRGRIGIYEVLSVSEKVKEEIVTKTSGDEINKTAISEGMVTLIQDGILKAIKGTTTMEEVWRVTKE</sequence>
<dbReference type="PROSITE" id="PS00662">
    <property type="entry name" value="T2SP_E"/>
    <property type="match status" value="1"/>
</dbReference>
<dbReference type="STRING" id="1797472.A2215_00230"/>
<evidence type="ECO:0000313" key="7">
    <source>
        <dbReference type="Proteomes" id="UP000178583"/>
    </source>
</evidence>
<dbReference type="SMART" id="SM00382">
    <property type="entry name" value="AAA"/>
    <property type="match status" value="1"/>
</dbReference>
<dbReference type="SUPFAM" id="SSF160246">
    <property type="entry name" value="EspE N-terminal domain-like"/>
    <property type="match status" value="1"/>
</dbReference>
<dbReference type="GO" id="GO:0016887">
    <property type="term" value="F:ATP hydrolysis activity"/>
    <property type="evidence" value="ECO:0007669"/>
    <property type="project" value="TreeGrafter"/>
</dbReference>
<dbReference type="InterPro" id="IPR007831">
    <property type="entry name" value="T2SS_GspE_N"/>
</dbReference>
<dbReference type="Gene3D" id="3.30.450.90">
    <property type="match status" value="1"/>
</dbReference>
<name>A0A1F5EDS5_9BACT</name>
<evidence type="ECO:0000256" key="4">
    <source>
        <dbReference type="SAM" id="MobiDB-lite"/>
    </source>
</evidence>
<dbReference type="AlphaFoldDB" id="A0A1F5EDS5"/>
<feature type="region of interest" description="Disordered" evidence="4">
    <location>
        <begin position="154"/>
        <end position="180"/>
    </location>
</feature>
<accession>A0A1F5EDS5</accession>
<comment type="caution">
    <text evidence="6">The sequence shown here is derived from an EMBL/GenBank/DDBJ whole genome shotgun (WGS) entry which is preliminary data.</text>
</comment>
<reference evidence="6 7" key="1">
    <citation type="journal article" date="2016" name="Nat. Commun.">
        <title>Thousands of microbial genomes shed light on interconnected biogeochemical processes in an aquifer system.</title>
        <authorList>
            <person name="Anantharaman K."/>
            <person name="Brown C.T."/>
            <person name="Hug L.A."/>
            <person name="Sharon I."/>
            <person name="Castelle C.J."/>
            <person name="Probst A.J."/>
            <person name="Thomas B.C."/>
            <person name="Singh A."/>
            <person name="Wilkins M.J."/>
            <person name="Karaoz U."/>
            <person name="Brodie E.L."/>
            <person name="Williams K.H."/>
            <person name="Hubbard S.S."/>
            <person name="Banfield J.F."/>
        </authorList>
    </citation>
    <scope>NUCLEOTIDE SEQUENCE [LARGE SCALE GENOMIC DNA]</scope>
</reference>
<dbReference type="Pfam" id="PF05157">
    <property type="entry name" value="MshEN"/>
    <property type="match status" value="1"/>
</dbReference>
<proteinExistence type="inferred from homology"/>
<comment type="similarity">
    <text evidence="1">Belongs to the GSP E family.</text>
</comment>
<dbReference type="InterPro" id="IPR003593">
    <property type="entry name" value="AAA+_ATPase"/>
</dbReference>
<dbReference type="InterPro" id="IPR001482">
    <property type="entry name" value="T2SS/T4SS_dom"/>
</dbReference>
<dbReference type="FunFam" id="3.30.300.160:FF:000002">
    <property type="entry name" value="Type II secretion system protein E"/>
    <property type="match status" value="1"/>
</dbReference>
<dbReference type="Proteomes" id="UP000178583">
    <property type="component" value="Unassembled WGS sequence"/>
</dbReference>
<dbReference type="CDD" id="cd01129">
    <property type="entry name" value="PulE-GspE-like"/>
    <property type="match status" value="1"/>
</dbReference>
<feature type="region of interest" description="Disordered" evidence="4">
    <location>
        <begin position="1"/>
        <end position="23"/>
    </location>
</feature>
<evidence type="ECO:0000313" key="6">
    <source>
        <dbReference type="EMBL" id="OGD65364.1"/>
    </source>
</evidence>
<evidence type="ECO:0000256" key="3">
    <source>
        <dbReference type="ARBA" id="ARBA00022840"/>
    </source>
</evidence>
<organism evidence="6 7">
    <name type="scientific">Candidatus Berkelbacteria bacterium RIFOXYA2_FULL_43_10</name>
    <dbReference type="NCBI Taxonomy" id="1797472"/>
    <lineage>
        <taxon>Bacteria</taxon>
        <taxon>Candidatus Berkelbacteria</taxon>
    </lineage>
</organism>
<gene>
    <name evidence="6" type="ORF">A2215_00230</name>
</gene>
<dbReference type="GO" id="GO:0005886">
    <property type="term" value="C:plasma membrane"/>
    <property type="evidence" value="ECO:0007669"/>
    <property type="project" value="TreeGrafter"/>
</dbReference>
<dbReference type="FunFam" id="3.30.450.90:FF:000001">
    <property type="entry name" value="Type II secretion system ATPase GspE"/>
    <property type="match status" value="1"/>
</dbReference>
<dbReference type="PANTHER" id="PTHR30258">
    <property type="entry name" value="TYPE II SECRETION SYSTEM PROTEIN GSPE-RELATED"/>
    <property type="match status" value="1"/>
</dbReference>
<dbReference type="PANTHER" id="PTHR30258:SF1">
    <property type="entry name" value="PROTEIN TRANSPORT PROTEIN HOFB HOMOLOG"/>
    <property type="match status" value="1"/>
</dbReference>
<dbReference type="GO" id="GO:0005524">
    <property type="term" value="F:ATP binding"/>
    <property type="evidence" value="ECO:0007669"/>
    <property type="project" value="UniProtKB-KW"/>
</dbReference>
<dbReference type="SUPFAM" id="SSF52540">
    <property type="entry name" value="P-loop containing nucleoside triphosphate hydrolases"/>
    <property type="match status" value="1"/>
</dbReference>